<gene>
    <name evidence="2" type="ORF">O181_006087</name>
</gene>
<dbReference type="EMBL" id="AVOT02001279">
    <property type="protein sequence ID" value="MBW0466372.1"/>
    <property type="molecule type" value="Genomic_DNA"/>
</dbReference>
<organism evidence="2 3">
    <name type="scientific">Austropuccinia psidii MF-1</name>
    <dbReference type="NCBI Taxonomy" id="1389203"/>
    <lineage>
        <taxon>Eukaryota</taxon>
        <taxon>Fungi</taxon>
        <taxon>Dikarya</taxon>
        <taxon>Basidiomycota</taxon>
        <taxon>Pucciniomycotina</taxon>
        <taxon>Pucciniomycetes</taxon>
        <taxon>Pucciniales</taxon>
        <taxon>Sphaerophragmiaceae</taxon>
        <taxon>Austropuccinia</taxon>
    </lineage>
</organism>
<keyword evidence="3" id="KW-1185">Reference proteome</keyword>
<reference evidence="2" key="1">
    <citation type="submission" date="2021-03" db="EMBL/GenBank/DDBJ databases">
        <title>Draft genome sequence of rust myrtle Austropuccinia psidii MF-1, a brazilian biotype.</title>
        <authorList>
            <person name="Quecine M.C."/>
            <person name="Pachon D.M.R."/>
            <person name="Bonatelli M.L."/>
            <person name="Correr F.H."/>
            <person name="Franceschini L.M."/>
            <person name="Leite T.F."/>
            <person name="Margarido G.R.A."/>
            <person name="Almeida C.A."/>
            <person name="Ferrarezi J.A."/>
            <person name="Labate C.A."/>
        </authorList>
    </citation>
    <scope>NUCLEOTIDE SEQUENCE</scope>
    <source>
        <strain evidence="2">MF-1</strain>
    </source>
</reference>
<proteinExistence type="predicted"/>
<evidence type="ECO:0000313" key="2">
    <source>
        <dbReference type="EMBL" id="MBW0466372.1"/>
    </source>
</evidence>
<evidence type="ECO:0000313" key="3">
    <source>
        <dbReference type="Proteomes" id="UP000765509"/>
    </source>
</evidence>
<protein>
    <submittedName>
        <fullName evidence="2">Uncharacterized protein</fullName>
    </submittedName>
</protein>
<dbReference type="Proteomes" id="UP000765509">
    <property type="component" value="Unassembled WGS sequence"/>
</dbReference>
<evidence type="ECO:0000256" key="1">
    <source>
        <dbReference type="SAM" id="MobiDB-lite"/>
    </source>
</evidence>
<accession>A0A9Q3BJD5</accession>
<sequence>MSSSYPCKSHSGFFHDSNSESSIEYVQTQALMSPKVSLTTPISSSMNISGLNIDVGIVMAQTSSTWPMPNIYLKTIPPNTTNAQMHMSEGPGSTPQISSKAKFQ</sequence>
<feature type="region of interest" description="Disordered" evidence="1">
    <location>
        <begin position="82"/>
        <end position="104"/>
    </location>
</feature>
<name>A0A9Q3BJD5_9BASI</name>
<dbReference type="AlphaFoldDB" id="A0A9Q3BJD5"/>
<comment type="caution">
    <text evidence="2">The sequence shown here is derived from an EMBL/GenBank/DDBJ whole genome shotgun (WGS) entry which is preliminary data.</text>
</comment>